<keyword evidence="1" id="KW-0732">Signal</keyword>
<dbReference type="AlphaFoldDB" id="A0A8J8JT09"/>
<reference evidence="2" key="1">
    <citation type="submission" date="2019-10" db="EMBL/GenBank/DDBJ databases">
        <title>Draft genome sequence of Panacibacter sp. KCS-6.</title>
        <authorList>
            <person name="Yim K.J."/>
        </authorList>
    </citation>
    <scope>NUCLEOTIDE SEQUENCE</scope>
    <source>
        <strain evidence="2">KCS-6</strain>
    </source>
</reference>
<organism evidence="2 3">
    <name type="scientific">Limnovirga soli</name>
    <dbReference type="NCBI Taxonomy" id="2656915"/>
    <lineage>
        <taxon>Bacteria</taxon>
        <taxon>Pseudomonadati</taxon>
        <taxon>Bacteroidota</taxon>
        <taxon>Chitinophagia</taxon>
        <taxon>Chitinophagales</taxon>
        <taxon>Chitinophagaceae</taxon>
        <taxon>Limnovirga</taxon>
    </lineage>
</organism>
<proteinExistence type="predicted"/>
<gene>
    <name evidence="2" type="ORF">GD597_04190</name>
</gene>
<protein>
    <submittedName>
        <fullName evidence="2">Uncharacterized protein</fullName>
    </submittedName>
</protein>
<evidence type="ECO:0000256" key="1">
    <source>
        <dbReference type="SAM" id="SignalP"/>
    </source>
</evidence>
<sequence>MRKYMLLCMAGTMLSFTGFSQQVSKEGTNEISKKANKGYLYEPTINEAANQMNLTYVTKASGKTAKFETYKFDLDFNFKGMDESEQPLEKLKGYRADKGEEWEMNAVSVEKNLMGTLVLRRKLIKKKWNWFWGGYDIKVENKEKLKPKSEDGNKFFYLSHAEQNESGSVIIVAGEKGDSKDPLRQYKKIHVLRYDADLNQLADKVIEFTYPQMIAAINTDDADEDAEVDEDVAILFAPMGGKGMSKTADPNAGNYTYVRVSPAAEVKQRVAVSSNHGIFDGSFVSMGDAMLIYGPANDNKTDYLNEKQADDQFKAKNFQMVRIENGNVAFVTSTPIAEFEKKAQNPPSQKKSPDYRGRKFRVSQVIQTSNGDMLIAGQNYETGGGIMANRSAGTEYTDIIMLHFDNKGNLKGQYGVRREENDKDAKMAPNMQMLEESKDGKGLYWVIMEMKGLKAEKELGDSKYKFLLYPNVAKVNLGTATIGDFVQLGQGKSDYYVNNKYPLLPIGKGQIVFLGENKSGKTLWFAKMPLD</sequence>
<dbReference type="EMBL" id="WHPF01000003">
    <property type="protein sequence ID" value="NNV54650.1"/>
    <property type="molecule type" value="Genomic_DNA"/>
</dbReference>
<feature type="signal peptide" evidence="1">
    <location>
        <begin position="1"/>
        <end position="20"/>
    </location>
</feature>
<evidence type="ECO:0000313" key="3">
    <source>
        <dbReference type="Proteomes" id="UP000598971"/>
    </source>
</evidence>
<accession>A0A8J8JT09</accession>
<keyword evidence="3" id="KW-1185">Reference proteome</keyword>
<evidence type="ECO:0000313" key="2">
    <source>
        <dbReference type="EMBL" id="NNV54650.1"/>
    </source>
</evidence>
<name>A0A8J8JT09_9BACT</name>
<dbReference type="RefSeq" id="WP_171606578.1">
    <property type="nucleotide sequence ID" value="NZ_WHPF01000003.1"/>
</dbReference>
<dbReference type="Proteomes" id="UP000598971">
    <property type="component" value="Unassembled WGS sequence"/>
</dbReference>
<feature type="chain" id="PRO_5035228191" evidence="1">
    <location>
        <begin position="21"/>
        <end position="531"/>
    </location>
</feature>
<comment type="caution">
    <text evidence="2">The sequence shown here is derived from an EMBL/GenBank/DDBJ whole genome shotgun (WGS) entry which is preliminary data.</text>
</comment>